<sequence length="139" mass="15006">MLAMSSEVSEVVATTATALPQVEAVTVVPEDLASDDAVAATEPQPEPEVAVVGANENDNVEVVTQADDETVIETTTLKEEAVVPVSDVKPEDIISEDAPLAPVEKLNSIKEEVKKQVRQHVETANKKVHDVIKKHRFIM</sequence>
<name>A0ABP1PT01_9HEXA</name>
<protein>
    <submittedName>
        <fullName evidence="1">Uncharacterized protein</fullName>
    </submittedName>
</protein>
<keyword evidence="2" id="KW-1185">Reference proteome</keyword>
<gene>
    <name evidence="1" type="ORF">ODALV1_LOCUS2442</name>
</gene>
<reference evidence="1 2" key="1">
    <citation type="submission" date="2024-08" db="EMBL/GenBank/DDBJ databases">
        <authorList>
            <person name="Cucini C."/>
            <person name="Frati F."/>
        </authorList>
    </citation>
    <scope>NUCLEOTIDE SEQUENCE [LARGE SCALE GENOMIC DNA]</scope>
</reference>
<evidence type="ECO:0000313" key="2">
    <source>
        <dbReference type="Proteomes" id="UP001642540"/>
    </source>
</evidence>
<comment type="caution">
    <text evidence="1">The sequence shown here is derived from an EMBL/GenBank/DDBJ whole genome shotgun (WGS) entry which is preliminary data.</text>
</comment>
<evidence type="ECO:0000313" key="1">
    <source>
        <dbReference type="EMBL" id="CAL8073013.1"/>
    </source>
</evidence>
<dbReference type="EMBL" id="CAXLJM020000007">
    <property type="protein sequence ID" value="CAL8073013.1"/>
    <property type="molecule type" value="Genomic_DNA"/>
</dbReference>
<dbReference type="Proteomes" id="UP001642540">
    <property type="component" value="Unassembled WGS sequence"/>
</dbReference>
<organism evidence="1 2">
    <name type="scientific">Orchesella dallaii</name>
    <dbReference type="NCBI Taxonomy" id="48710"/>
    <lineage>
        <taxon>Eukaryota</taxon>
        <taxon>Metazoa</taxon>
        <taxon>Ecdysozoa</taxon>
        <taxon>Arthropoda</taxon>
        <taxon>Hexapoda</taxon>
        <taxon>Collembola</taxon>
        <taxon>Entomobryomorpha</taxon>
        <taxon>Entomobryoidea</taxon>
        <taxon>Orchesellidae</taxon>
        <taxon>Orchesellinae</taxon>
        <taxon>Orchesella</taxon>
    </lineage>
</organism>
<proteinExistence type="predicted"/>
<accession>A0ABP1PT01</accession>